<dbReference type="SUPFAM" id="SSF81901">
    <property type="entry name" value="HCP-like"/>
    <property type="match status" value="1"/>
</dbReference>
<dbReference type="Pfam" id="PF13181">
    <property type="entry name" value="TPR_8"/>
    <property type="match status" value="1"/>
</dbReference>
<dbReference type="InterPro" id="IPR019734">
    <property type="entry name" value="TPR_rpt"/>
</dbReference>
<dbReference type="InterPro" id="IPR011990">
    <property type="entry name" value="TPR-like_helical_dom_sf"/>
</dbReference>
<dbReference type="Gene3D" id="1.25.40.10">
    <property type="entry name" value="Tetratricopeptide repeat domain"/>
    <property type="match status" value="2"/>
</dbReference>
<organism evidence="1 2">
    <name type="scientific">Streptomyces bauhiniae</name>
    <dbReference type="NCBI Taxonomy" id="2340725"/>
    <lineage>
        <taxon>Bacteria</taxon>
        <taxon>Bacillati</taxon>
        <taxon>Actinomycetota</taxon>
        <taxon>Actinomycetes</taxon>
        <taxon>Kitasatosporales</taxon>
        <taxon>Streptomycetaceae</taxon>
        <taxon>Streptomyces</taxon>
    </lineage>
</organism>
<dbReference type="PANTHER" id="PTHR12558">
    <property type="entry name" value="CELL DIVISION CYCLE 16,23,27"/>
    <property type="match status" value="1"/>
</dbReference>
<dbReference type="Pfam" id="PF13432">
    <property type="entry name" value="TPR_16"/>
    <property type="match status" value="2"/>
</dbReference>
<proteinExistence type="predicted"/>
<comment type="caution">
    <text evidence="1">The sequence shown here is derived from an EMBL/GenBank/DDBJ whole genome shotgun (WGS) entry which is preliminary data.</text>
</comment>
<evidence type="ECO:0000313" key="1">
    <source>
        <dbReference type="EMBL" id="TGN76726.1"/>
    </source>
</evidence>
<gene>
    <name evidence="1" type="ORF">E5083_16235</name>
</gene>
<dbReference type="GeneID" id="95449152"/>
<dbReference type="GO" id="GO:0042802">
    <property type="term" value="F:identical protein binding"/>
    <property type="evidence" value="ECO:0007669"/>
    <property type="project" value="InterPro"/>
</dbReference>
<dbReference type="EMBL" id="SRRT01000004">
    <property type="protein sequence ID" value="TGN76726.1"/>
    <property type="molecule type" value="Genomic_DNA"/>
</dbReference>
<keyword evidence="2" id="KW-1185">Reference proteome</keyword>
<dbReference type="Pfam" id="PF07721">
    <property type="entry name" value="TPR_4"/>
    <property type="match status" value="1"/>
</dbReference>
<dbReference type="Proteomes" id="UP000298159">
    <property type="component" value="Unassembled WGS sequence"/>
</dbReference>
<evidence type="ECO:0000313" key="2">
    <source>
        <dbReference type="Proteomes" id="UP000298159"/>
    </source>
</evidence>
<dbReference type="InterPro" id="IPR011717">
    <property type="entry name" value="TPR-4"/>
</dbReference>
<name>A0A4Z1D3X1_9ACTN</name>
<protein>
    <submittedName>
        <fullName evidence="1">Tetratricopeptide repeat protein</fullName>
    </submittedName>
</protein>
<dbReference type="RefSeq" id="WP_135786405.1">
    <property type="nucleotide sequence ID" value="NZ_SRRT01000004.1"/>
</dbReference>
<accession>A0A4Z1D3X1</accession>
<dbReference type="AlphaFoldDB" id="A0A4Z1D3X1"/>
<dbReference type="SMART" id="SM00028">
    <property type="entry name" value="TPR"/>
    <property type="match status" value="3"/>
</dbReference>
<sequence length="345" mass="37992">MTESNLAAEAAQRLVAGDRAAALSLYLRAWNRPDDEVAERIFDIVSEWGDIDAALKTVEAEAQGGNPAAYEALAELLVELDRPKEALAALRSAAEGGRDVTLMIASVLADELGDREQAEEYYRQALVDDNPRALNDYGAFLSEDDERLDEATDLLRRAIERGDTMAAGNLGRLLADEEKYEEALPWLQQALDAGHRSVLAVLGETEHALGDLESARTHLREALAEEVTGAHFAYALHLADTGSPEEAVRHYESAAKEDGETNAHLNLALLHEELEHWPQADHHYREALAHQDETAYVYYAQFLADQNRGDEIGALLKSAEQLALDEEDLAELRALAEENGRVDNS</sequence>
<dbReference type="PANTHER" id="PTHR12558:SF13">
    <property type="entry name" value="CELL DIVISION CYCLE PROTEIN 27 HOMOLOG"/>
    <property type="match status" value="1"/>
</dbReference>
<reference evidence="1 2" key="1">
    <citation type="submission" date="2019-04" db="EMBL/GenBank/DDBJ databases">
        <title>Streptomyces sp. nov. Bv016 isolated from bark of Buahinia variegata.</title>
        <authorList>
            <person name="Kanchanasin P."/>
            <person name="Tanasupawat S."/>
            <person name="Yuki M."/>
            <person name="Kudo T."/>
        </authorList>
    </citation>
    <scope>NUCLEOTIDE SEQUENCE [LARGE SCALE GENOMIC DNA]</scope>
    <source>
        <strain evidence="1 2">Bv016</strain>
    </source>
</reference>